<proteinExistence type="predicted"/>
<dbReference type="RefSeq" id="XP_043041708.1">
    <property type="nucleotide sequence ID" value="XM_043185899.1"/>
</dbReference>
<evidence type="ECO:0000313" key="1">
    <source>
        <dbReference type="EMBL" id="KAG7448208.1"/>
    </source>
</evidence>
<dbReference type="OrthoDB" id="2835991at2759"/>
<protein>
    <submittedName>
        <fullName evidence="1">Uncharacterized protein</fullName>
    </submittedName>
</protein>
<gene>
    <name evidence="1" type="ORF">BT62DRAFT_930299</name>
</gene>
<dbReference type="AlphaFoldDB" id="A0A9P7VX38"/>
<organism evidence="1 2">
    <name type="scientific">Guyanagaster necrorhizus</name>
    <dbReference type="NCBI Taxonomy" id="856835"/>
    <lineage>
        <taxon>Eukaryota</taxon>
        <taxon>Fungi</taxon>
        <taxon>Dikarya</taxon>
        <taxon>Basidiomycota</taxon>
        <taxon>Agaricomycotina</taxon>
        <taxon>Agaricomycetes</taxon>
        <taxon>Agaricomycetidae</taxon>
        <taxon>Agaricales</taxon>
        <taxon>Marasmiineae</taxon>
        <taxon>Physalacriaceae</taxon>
        <taxon>Guyanagaster</taxon>
    </lineage>
</organism>
<name>A0A9P7VX38_9AGAR</name>
<dbReference type="GeneID" id="66108196"/>
<reference evidence="1" key="1">
    <citation type="submission" date="2020-11" db="EMBL/GenBank/DDBJ databases">
        <title>Adaptations for nitrogen fixation in a non-lichenized fungal sporocarp promotes dispersal by wood-feeding termites.</title>
        <authorList>
            <consortium name="DOE Joint Genome Institute"/>
            <person name="Koch R.A."/>
            <person name="Yoon G."/>
            <person name="Arayal U."/>
            <person name="Lail K."/>
            <person name="Amirebrahimi M."/>
            <person name="Labutti K."/>
            <person name="Lipzen A."/>
            <person name="Riley R."/>
            <person name="Barry K."/>
            <person name="Henrissat B."/>
            <person name="Grigoriev I.V."/>
            <person name="Herr J.R."/>
            <person name="Aime M.C."/>
        </authorList>
    </citation>
    <scope>NUCLEOTIDE SEQUENCE</scope>
    <source>
        <strain evidence="1">MCA 3950</strain>
    </source>
</reference>
<sequence>MLGFIPGMRQLTLRGVFVKGLPLPHDVLSPCTQRTYLDTLRIVNIQYSEDALRNILISFLHPSSPISLAELKDFQITPFVTSDIETVRAVLSASVDSLTHLSLDAFAQSHVVDEFTAICEPLHCHHIPSISLEFCDKVSIQKQLKWWTEGFNMHAKTYSIRVISMTIRLDEVASIESPAFTDVTVWEALDAVLTRREMGGLQGVEIIFDIGPASNRKALARDLDCFFRTACKGLHRKNLLRFRIRDIFQRLIAKST</sequence>
<dbReference type="Proteomes" id="UP000812287">
    <property type="component" value="Unassembled WGS sequence"/>
</dbReference>
<dbReference type="EMBL" id="MU250530">
    <property type="protein sequence ID" value="KAG7448208.1"/>
    <property type="molecule type" value="Genomic_DNA"/>
</dbReference>
<comment type="caution">
    <text evidence="1">The sequence shown here is derived from an EMBL/GenBank/DDBJ whole genome shotgun (WGS) entry which is preliminary data.</text>
</comment>
<keyword evidence="2" id="KW-1185">Reference proteome</keyword>
<evidence type="ECO:0000313" key="2">
    <source>
        <dbReference type="Proteomes" id="UP000812287"/>
    </source>
</evidence>
<accession>A0A9P7VX38</accession>